<organism evidence="1 2">
    <name type="scientific">Pseudomonas phage PaBG</name>
    <dbReference type="NCBI Taxonomy" id="1335230"/>
    <lineage>
        <taxon>Viruses</taxon>
        <taxon>Duplodnaviria</taxon>
        <taxon>Heunggongvirae</taxon>
        <taxon>Uroviricota</taxon>
        <taxon>Caudoviricetes</taxon>
        <taxon>Baikalvirus</taxon>
        <taxon>Baikalvirus PaBG</taxon>
    </lineage>
</organism>
<evidence type="ECO:0000313" key="1">
    <source>
        <dbReference type="EMBL" id="AGS82032.1"/>
    </source>
</evidence>
<evidence type="ECO:0000313" key="2">
    <source>
        <dbReference type="Proteomes" id="UP000015545"/>
    </source>
</evidence>
<accession>S5VV79</accession>
<proteinExistence type="predicted"/>
<reference evidence="1 2" key="1">
    <citation type="journal article" date="2014" name="Genome Announc.">
        <title>Complete Genome Sequence of the Novel Giant Pseudomonas Phage PaBG.</title>
        <authorList>
            <person name="Sykilinda N.N."/>
            <person name="Bondar A.A."/>
            <person name="Gorshkova A.S."/>
            <person name="Kurochkina L.P."/>
            <person name="Kulikov E.E."/>
            <person name="Shneider M.M."/>
            <person name="Kadykov V.A."/>
            <person name="Solovjeva N.V."/>
            <person name="Kabilov M.R."/>
            <person name="Mesyanzhinov V.V."/>
            <person name="Vlassov V.V."/>
            <person name="Drukker V.V."/>
            <person name="Miroshnikov K.A."/>
        </authorList>
    </citation>
    <scope>NUCLEOTIDE SEQUENCE [LARGE SCALE GENOMIC DNA]</scope>
</reference>
<name>S5VV79_9CAUD</name>
<dbReference type="KEGG" id="vg:16574834"/>
<keyword evidence="2" id="KW-1185">Reference proteome</keyword>
<dbReference type="EMBL" id="KF147891">
    <property type="protein sequence ID" value="AGS82032.1"/>
    <property type="molecule type" value="Genomic_DNA"/>
</dbReference>
<gene>
    <name evidence="1" type="ORF">PaBG_00148</name>
</gene>
<dbReference type="Proteomes" id="UP000015545">
    <property type="component" value="Segment"/>
</dbReference>
<sequence>MSNYEHVKAALESGDVDGLLPSSLILHLTAELADGNAEVMNGKHVTEALSAAVLPDLLRETGASEPGILTEEEVLDWMASMGCHEDDELQMPIVGAIIDL</sequence>
<dbReference type="RefSeq" id="YP_008433479.1">
    <property type="nucleotide sequence ID" value="NC_022096.1"/>
</dbReference>
<protein>
    <submittedName>
        <fullName evidence="1">Uncharacterized protein</fullName>
    </submittedName>
</protein>